<accession>A0A5J4ZCC1</accession>
<keyword evidence="2" id="KW-1185">Reference proteome</keyword>
<name>A0A5J4ZCC1_9ASTE</name>
<reference evidence="1 2" key="1">
    <citation type="submission" date="2019-09" db="EMBL/GenBank/DDBJ databases">
        <title>A chromosome-level genome assembly of the Chinese tupelo Nyssa sinensis.</title>
        <authorList>
            <person name="Yang X."/>
            <person name="Kang M."/>
            <person name="Yang Y."/>
            <person name="Xiong H."/>
            <person name="Wang M."/>
            <person name="Zhang Z."/>
            <person name="Wang Z."/>
            <person name="Wu H."/>
            <person name="Ma T."/>
            <person name="Liu J."/>
            <person name="Xi Z."/>
        </authorList>
    </citation>
    <scope>NUCLEOTIDE SEQUENCE [LARGE SCALE GENOMIC DNA]</scope>
    <source>
        <strain evidence="1">J267</strain>
        <tissue evidence="1">Leaf</tissue>
    </source>
</reference>
<dbReference type="Proteomes" id="UP000325577">
    <property type="component" value="Linkage Group LG9"/>
</dbReference>
<protein>
    <submittedName>
        <fullName evidence="1">Uncharacterized protein</fullName>
    </submittedName>
</protein>
<evidence type="ECO:0000313" key="2">
    <source>
        <dbReference type="Proteomes" id="UP000325577"/>
    </source>
</evidence>
<gene>
    <name evidence="1" type="ORF">F0562_018357</name>
</gene>
<sequence length="100" mass="11603">MEEVARELRRNIFISEVDREGGWMRIAEAFGEGLELQWRTGRFGDRVLLAMLVNKNFGIRCFKKCSCDTAIFKCLEVVLQAVVMAVNVHNVLFFELKYIL</sequence>
<proteinExistence type="predicted"/>
<dbReference type="EMBL" id="CM018052">
    <property type="protein sequence ID" value="KAA8515178.1"/>
    <property type="molecule type" value="Genomic_DNA"/>
</dbReference>
<organism evidence="1 2">
    <name type="scientific">Nyssa sinensis</name>
    <dbReference type="NCBI Taxonomy" id="561372"/>
    <lineage>
        <taxon>Eukaryota</taxon>
        <taxon>Viridiplantae</taxon>
        <taxon>Streptophyta</taxon>
        <taxon>Embryophyta</taxon>
        <taxon>Tracheophyta</taxon>
        <taxon>Spermatophyta</taxon>
        <taxon>Magnoliopsida</taxon>
        <taxon>eudicotyledons</taxon>
        <taxon>Gunneridae</taxon>
        <taxon>Pentapetalae</taxon>
        <taxon>asterids</taxon>
        <taxon>Cornales</taxon>
        <taxon>Nyssaceae</taxon>
        <taxon>Nyssa</taxon>
    </lineage>
</organism>
<evidence type="ECO:0000313" key="1">
    <source>
        <dbReference type="EMBL" id="KAA8515178.1"/>
    </source>
</evidence>
<dbReference type="AlphaFoldDB" id="A0A5J4ZCC1"/>